<protein>
    <recommendedName>
        <fullName evidence="1">DUF1858 domain-containing protein</fullName>
    </recommendedName>
</protein>
<evidence type="ECO:0000313" key="2">
    <source>
        <dbReference type="EMBL" id="MPM85761.1"/>
    </source>
</evidence>
<dbReference type="InterPro" id="IPR038062">
    <property type="entry name" value="ScdA-like_N_sf"/>
</dbReference>
<accession>A0A645D915</accession>
<sequence length="181" mass="20105">MKPITFQTKVWELLQEYPQLEGTLASLSPAFAKLSNPVLRRTIAKVTSLQQAASIAGIEPGEMVAKLRAAAGIGITEPENPEHEGDSFSQQLLTTAPQWYRKEQVSSRFDATALLDAGDVPMSHILKQSRNLTPGEIFEFTTPFLPGPVLEILHKEGFGVWSEKLSKEGNQTEYLNRVHKF</sequence>
<dbReference type="Pfam" id="PF08984">
    <property type="entry name" value="DUF1858"/>
    <property type="match status" value="1"/>
</dbReference>
<proteinExistence type="predicted"/>
<feature type="domain" description="DUF1858" evidence="1">
    <location>
        <begin position="4"/>
        <end position="63"/>
    </location>
</feature>
<dbReference type="AlphaFoldDB" id="A0A645D915"/>
<dbReference type="InterPro" id="IPR015077">
    <property type="entry name" value="DUF1858"/>
</dbReference>
<evidence type="ECO:0000259" key="1">
    <source>
        <dbReference type="Pfam" id="PF08984"/>
    </source>
</evidence>
<dbReference type="EMBL" id="VSSQ01033972">
    <property type="protein sequence ID" value="MPM85761.1"/>
    <property type="molecule type" value="Genomic_DNA"/>
</dbReference>
<organism evidence="2">
    <name type="scientific">bioreactor metagenome</name>
    <dbReference type="NCBI Taxonomy" id="1076179"/>
    <lineage>
        <taxon>unclassified sequences</taxon>
        <taxon>metagenomes</taxon>
        <taxon>ecological metagenomes</taxon>
    </lineage>
</organism>
<name>A0A645D915_9ZZZZ</name>
<reference evidence="2" key="1">
    <citation type="submission" date="2019-08" db="EMBL/GenBank/DDBJ databases">
        <authorList>
            <person name="Kucharzyk K."/>
            <person name="Murdoch R.W."/>
            <person name="Higgins S."/>
            <person name="Loffler F."/>
        </authorList>
    </citation>
    <scope>NUCLEOTIDE SEQUENCE</scope>
</reference>
<dbReference type="SUPFAM" id="SSF140683">
    <property type="entry name" value="SP0561-like"/>
    <property type="match status" value="1"/>
</dbReference>
<comment type="caution">
    <text evidence="2">The sequence shown here is derived from an EMBL/GenBank/DDBJ whole genome shotgun (WGS) entry which is preliminary data.</text>
</comment>
<gene>
    <name evidence="2" type="ORF">SDC9_132842</name>
</gene>
<dbReference type="Gene3D" id="1.10.3910.10">
    <property type="entry name" value="SP0561-like"/>
    <property type="match status" value="1"/>
</dbReference>